<gene>
    <name evidence="1" type="ORF">METZ01_LOCUS223701</name>
</gene>
<dbReference type="AlphaFoldDB" id="A0A382G8F8"/>
<reference evidence="1" key="1">
    <citation type="submission" date="2018-05" db="EMBL/GenBank/DDBJ databases">
        <authorList>
            <person name="Lanie J.A."/>
            <person name="Ng W.-L."/>
            <person name="Kazmierczak K.M."/>
            <person name="Andrzejewski T.M."/>
            <person name="Davidsen T.M."/>
            <person name="Wayne K.J."/>
            <person name="Tettelin H."/>
            <person name="Glass J.I."/>
            <person name="Rusch D."/>
            <person name="Podicherti R."/>
            <person name="Tsui H.-C.T."/>
            <person name="Winkler M.E."/>
        </authorList>
    </citation>
    <scope>NUCLEOTIDE SEQUENCE</scope>
</reference>
<proteinExistence type="predicted"/>
<protein>
    <submittedName>
        <fullName evidence="1">Uncharacterized protein</fullName>
    </submittedName>
</protein>
<name>A0A382G8F8_9ZZZZ</name>
<sequence length="58" mass="7015">MIIDPFLEKPDYIMSDREKELEARYAAFQEWLDKCPLVVTDYRDYTDEFQITFSLEAD</sequence>
<organism evidence="1">
    <name type="scientific">marine metagenome</name>
    <dbReference type="NCBI Taxonomy" id="408172"/>
    <lineage>
        <taxon>unclassified sequences</taxon>
        <taxon>metagenomes</taxon>
        <taxon>ecological metagenomes</taxon>
    </lineage>
</organism>
<evidence type="ECO:0000313" key="1">
    <source>
        <dbReference type="EMBL" id="SVB70847.1"/>
    </source>
</evidence>
<dbReference type="EMBL" id="UINC01053840">
    <property type="protein sequence ID" value="SVB70847.1"/>
    <property type="molecule type" value="Genomic_DNA"/>
</dbReference>
<accession>A0A382G8F8</accession>